<feature type="transmembrane region" description="Helical" evidence="11">
    <location>
        <begin position="466"/>
        <end position="484"/>
    </location>
</feature>
<dbReference type="Proteomes" id="UP000515151">
    <property type="component" value="Chromosome 2"/>
</dbReference>
<feature type="compositionally biased region" description="Polar residues" evidence="10">
    <location>
        <begin position="512"/>
        <end position="537"/>
    </location>
</feature>
<dbReference type="OrthoDB" id="6339427at2759"/>
<sequence length="546" mass="58702">MAERKSVVEDARGPLPTVEAFGSNEPSKPKKRNGYAIAITVLASMTSILIGYDGGVMSGAADFIQKDLKVSDVGIEVLNGMINIMSLLGAPMAGRTSDYVGRRYTIVIAGAIFLVGAFFMAFATNYAFLMAGRVVAGIGTGYALMIAPVYSAEVAPASARGFLTSFPEVFINIGVLLGYISNYGFSKLPLHLGWRCMLGLGAIPSVILAAGVMAMPESPRWLVMQGRLGEARKVLYRTSDSNQEAEERLADIKEAAGIPPESNDDVVKVVKKKSSGSGVWRELLLHPTPAVRHILIAGVGIQFFQQASGVDTVVLYSPRIFAKAGLTSTDKKLLATVAVGFSKTVCILISTFYLDRLGRRPILLASAGGMVISLMTLASALEVVDHHPDGQVTWALVVCIAMVLTFVGSFSMGLGPIAWVYSSEIYPLRLRAQGASIGVAVNRLLSGVNSMTFISLYEAITISGAFYLYASIAAASWVFFYVLLPETRGRTLEDMEVLFGSYHRWRSVAKKLQNNQREAPNSNVPRSNNDKNSSSTGPPEKRPETA</sequence>
<evidence type="ECO:0000256" key="1">
    <source>
        <dbReference type="ARBA" id="ARBA00004141"/>
    </source>
</evidence>
<dbReference type="GO" id="GO:0015293">
    <property type="term" value="F:symporter activity"/>
    <property type="evidence" value="ECO:0007669"/>
    <property type="project" value="UniProtKB-KW"/>
</dbReference>
<dbReference type="InterPro" id="IPR005828">
    <property type="entry name" value="MFS_sugar_transport-like"/>
</dbReference>
<dbReference type="InterPro" id="IPR003663">
    <property type="entry name" value="Sugar/inositol_transpt"/>
</dbReference>
<dbReference type="InterPro" id="IPR045262">
    <property type="entry name" value="STP/PLT_plant"/>
</dbReference>
<feature type="transmembrane region" description="Helical" evidence="11">
    <location>
        <begin position="441"/>
        <end position="460"/>
    </location>
</feature>
<keyword evidence="4" id="KW-0762">Sugar transport</keyword>
<accession>A0A6P8CNV5</accession>
<dbReference type="PROSITE" id="PS50850">
    <property type="entry name" value="MFS"/>
    <property type="match status" value="1"/>
</dbReference>
<evidence type="ECO:0000256" key="4">
    <source>
        <dbReference type="ARBA" id="ARBA00022597"/>
    </source>
</evidence>
<evidence type="ECO:0000256" key="9">
    <source>
        <dbReference type="RuleBase" id="RU003346"/>
    </source>
</evidence>
<name>A0A6P8CNV5_PUNGR</name>
<dbReference type="RefSeq" id="XP_031381903.1">
    <property type="nucleotide sequence ID" value="XM_031526043.1"/>
</dbReference>
<evidence type="ECO:0000256" key="2">
    <source>
        <dbReference type="ARBA" id="ARBA00010992"/>
    </source>
</evidence>
<dbReference type="PRINTS" id="PR00171">
    <property type="entry name" value="SUGRTRNSPORT"/>
</dbReference>
<feature type="transmembrane region" description="Helical" evidence="11">
    <location>
        <begin position="333"/>
        <end position="354"/>
    </location>
</feature>
<evidence type="ECO:0000256" key="5">
    <source>
        <dbReference type="ARBA" id="ARBA00022692"/>
    </source>
</evidence>
<organism evidence="13 14">
    <name type="scientific">Punica granatum</name>
    <name type="common">Pomegranate</name>
    <dbReference type="NCBI Taxonomy" id="22663"/>
    <lineage>
        <taxon>Eukaryota</taxon>
        <taxon>Viridiplantae</taxon>
        <taxon>Streptophyta</taxon>
        <taxon>Embryophyta</taxon>
        <taxon>Tracheophyta</taxon>
        <taxon>Spermatophyta</taxon>
        <taxon>Magnoliopsida</taxon>
        <taxon>eudicotyledons</taxon>
        <taxon>Gunneridae</taxon>
        <taxon>Pentapetalae</taxon>
        <taxon>rosids</taxon>
        <taxon>malvids</taxon>
        <taxon>Myrtales</taxon>
        <taxon>Lythraceae</taxon>
        <taxon>Punica</taxon>
    </lineage>
</organism>
<evidence type="ECO:0000256" key="11">
    <source>
        <dbReference type="SAM" id="Phobius"/>
    </source>
</evidence>
<feature type="transmembrane region" description="Helical" evidence="11">
    <location>
        <begin position="393"/>
        <end position="421"/>
    </location>
</feature>
<feature type="region of interest" description="Disordered" evidence="10">
    <location>
        <begin position="512"/>
        <end position="546"/>
    </location>
</feature>
<dbReference type="Pfam" id="PF00083">
    <property type="entry name" value="Sugar_tr"/>
    <property type="match status" value="1"/>
</dbReference>
<evidence type="ECO:0000256" key="10">
    <source>
        <dbReference type="SAM" id="MobiDB-lite"/>
    </source>
</evidence>
<dbReference type="PANTHER" id="PTHR23500">
    <property type="entry name" value="SOLUTE CARRIER FAMILY 2, FACILITATED GLUCOSE TRANSPORTER"/>
    <property type="match status" value="1"/>
</dbReference>
<keyword evidence="3 9" id="KW-0813">Transport</keyword>
<dbReference type="PROSITE" id="PS00216">
    <property type="entry name" value="SUGAR_TRANSPORT_1"/>
    <property type="match status" value="1"/>
</dbReference>
<dbReference type="InterPro" id="IPR020846">
    <property type="entry name" value="MFS_dom"/>
</dbReference>
<dbReference type="AlphaFoldDB" id="A0A6P8CNV5"/>
<evidence type="ECO:0000256" key="3">
    <source>
        <dbReference type="ARBA" id="ARBA00022448"/>
    </source>
</evidence>
<dbReference type="PROSITE" id="PS00217">
    <property type="entry name" value="SUGAR_TRANSPORT_2"/>
    <property type="match status" value="1"/>
</dbReference>
<feature type="transmembrane region" description="Helical" evidence="11">
    <location>
        <begin position="34"/>
        <end position="52"/>
    </location>
</feature>
<keyword evidence="6" id="KW-0769">Symport</keyword>
<feature type="transmembrane region" description="Helical" evidence="11">
    <location>
        <begin position="162"/>
        <end position="180"/>
    </location>
</feature>
<dbReference type="GO" id="GO:0016020">
    <property type="term" value="C:membrane"/>
    <property type="evidence" value="ECO:0007669"/>
    <property type="project" value="UniProtKB-SubCell"/>
</dbReference>
<keyword evidence="8 11" id="KW-0472">Membrane</keyword>
<feature type="transmembrane region" description="Helical" evidence="11">
    <location>
        <begin position="104"/>
        <end position="123"/>
    </location>
</feature>
<proteinExistence type="inferred from homology"/>
<comment type="subcellular location">
    <subcellularLocation>
        <location evidence="1">Membrane</location>
        <topology evidence="1">Multi-pass membrane protein</topology>
    </subcellularLocation>
</comment>
<evidence type="ECO:0000256" key="7">
    <source>
        <dbReference type="ARBA" id="ARBA00022989"/>
    </source>
</evidence>
<evidence type="ECO:0000313" key="14">
    <source>
        <dbReference type="RefSeq" id="XP_031381903.1"/>
    </source>
</evidence>
<evidence type="ECO:0000313" key="13">
    <source>
        <dbReference type="Proteomes" id="UP000515151"/>
    </source>
</evidence>
<dbReference type="FunFam" id="1.20.1250.20:FF:000025">
    <property type="entry name" value="probable polyol transporter 4"/>
    <property type="match status" value="1"/>
</dbReference>
<keyword evidence="7 11" id="KW-1133">Transmembrane helix</keyword>
<dbReference type="NCBIfam" id="TIGR00879">
    <property type="entry name" value="SP"/>
    <property type="match status" value="1"/>
</dbReference>
<dbReference type="GO" id="GO:0015144">
    <property type="term" value="F:carbohydrate transmembrane transporter activity"/>
    <property type="evidence" value="ECO:0007669"/>
    <property type="project" value="InterPro"/>
</dbReference>
<evidence type="ECO:0000256" key="6">
    <source>
        <dbReference type="ARBA" id="ARBA00022847"/>
    </source>
</evidence>
<feature type="domain" description="Major facilitator superfamily (MFS) profile" evidence="12">
    <location>
        <begin position="39"/>
        <end position="488"/>
    </location>
</feature>
<reference evidence="14" key="2">
    <citation type="submission" date="2025-08" db="UniProtKB">
        <authorList>
            <consortium name="RefSeq"/>
        </authorList>
    </citation>
    <scope>IDENTIFICATION</scope>
    <source>
        <tissue evidence="14">Leaf</tissue>
    </source>
</reference>
<protein>
    <submittedName>
        <fullName evidence="14">Polyol transporter 1</fullName>
    </submittedName>
</protein>
<dbReference type="InterPro" id="IPR005829">
    <property type="entry name" value="Sugar_transporter_CS"/>
</dbReference>
<comment type="similarity">
    <text evidence="2 9">Belongs to the major facilitator superfamily. Sugar transporter (TC 2.A.1.1) family.</text>
</comment>
<dbReference type="Gene3D" id="1.20.1250.20">
    <property type="entry name" value="MFS general substrate transporter like domains"/>
    <property type="match status" value="1"/>
</dbReference>
<gene>
    <name evidence="14" type="primary">LOC116196366</name>
</gene>
<keyword evidence="5 11" id="KW-0812">Transmembrane</keyword>
<feature type="transmembrane region" description="Helical" evidence="11">
    <location>
        <begin position="192"/>
        <end position="215"/>
    </location>
</feature>
<dbReference type="GeneID" id="116196366"/>
<keyword evidence="13" id="KW-1185">Reference proteome</keyword>
<feature type="transmembrane region" description="Helical" evidence="11">
    <location>
        <begin position="361"/>
        <end position="381"/>
    </location>
</feature>
<evidence type="ECO:0000259" key="12">
    <source>
        <dbReference type="PROSITE" id="PS50850"/>
    </source>
</evidence>
<evidence type="ECO:0000256" key="8">
    <source>
        <dbReference type="ARBA" id="ARBA00023136"/>
    </source>
</evidence>
<feature type="transmembrane region" description="Helical" evidence="11">
    <location>
        <begin position="130"/>
        <end position="150"/>
    </location>
</feature>
<reference evidence="13" key="1">
    <citation type="journal article" date="2020" name="Plant Biotechnol. J.">
        <title>The pomegranate (Punica granatum L.) draft genome dissects genetic divergence between soft- and hard-seeded cultivars.</title>
        <authorList>
            <person name="Luo X."/>
            <person name="Li H."/>
            <person name="Wu Z."/>
            <person name="Yao W."/>
            <person name="Zhao P."/>
            <person name="Cao D."/>
            <person name="Yu H."/>
            <person name="Li K."/>
            <person name="Poudel K."/>
            <person name="Zhao D."/>
            <person name="Zhang F."/>
            <person name="Xia X."/>
            <person name="Chen L."/>
            <person name="Wang Q."/>
            <person name="Jing D."/>
            <person name="Cao S."/>
        </authorList>
    </citation>
    <scope>NUCLEOTIDE SEQUENCE [LARGE SCALE GENOMIC DNA]</scope>
    <source>
        <strain evidence="13">cv. Tunisia</strain>
    </source>
</reference>
<dbReference type="PANTHER" id="PTHR23500:SF17">
    <property type="entry name" value="POLYOL TRANSPORTER 2-RELATED"/>
    <property type="match status" value="1"/>
</dbReference>
<dbReference type="InterPro" id="IPR036259">
    <property type="entry name" value="MFS_trans_sf"/>
</dbReference>
<dbReference type="SUPFAM" id="SSF103473">
    <property type="entry name" value="MFS general substrate transporter"/>
    <property type="match status" value="1"/>
</dbReference>